<keyword evidence="5" id="KW-1185">Reference proteome</keyword>
<reference evidence="5" key="1">
    <citation type="journal article" date="2019" name="Int. J. Syst. Evol. Microbiol.">
        <title>The Global Catalogue of Microorganisms (GCM) 10K type strain sequencing project: providing services to taxonomists for standard genome sequencing and annotation.</title>
        <authorList>
            <consortium name="The Broad Institute Genomics Platform"/>
            <consortium name="The Broad Institute Genome Sequencing Center for Infectious Disease"/>
            <person name="Wu L."/>
            <person name="Ma J."/>
        </authorList>
    </citation>
    <scope>NUCLEOTIDE SEQUENCE [LARGE SCALE GENOMIC DNA]</scope>
    <source>
        <strain evidence="5">CGMCC 1.13718</strain>
    </source>
</reference>
<dbReference type="InterPro" id="IPR000182">
    <property type="entry name" value="GNAT_dom"/>
</dbReference>
<dbReference type="PANTHER" id="PTHR43420">
    <property type="entry name" value="ACETYLTRANSFERASE"/>
    <property type="match status" value="1"/>
</dbReference>
<dbReference type="InterPro" id="IPR016181">
    <property type="entry name" value="Acyl_CoA_acyltransferase"/>
</dbReference>
<evidence type="ECO:0000313" key="5">
    <source>
        <dbReference type="Proteomes" id="UP001596425"/>
    </source>
</evidence>
<dbReference type="CDD" id="cd04301">
    <property type="entry name" value="NAT_SF"/>
    <property type="match status" value="1"/>
</dbReference>
<protein>
    <submittedName>
        <fullName evidence="4">GNAT family N-acetyltransferase</fullName>
        <ecNumber evidence="4">2.3.1.-</ecNumber>
    </submittedName>
</protein>
<dbReference type="Proteomes" id="UP001596425">
    <property type="component" value="Unassembled WGS sequence"/>
</dbReference>
<dbReference type="SUPFAM" id="SSF55729">
    <property type="entry name" value="Acyl-CoA N-acyltransferases (Nat)"/>
    <property type="match status" value="1"/>
</dbReference>
<gene>
    <name evidence="4" type="ORF">ACFQBM_03200</name>
</gene>
<evidence type="ECO:0000259" key="3">
    <source>
        <dbReference type="PROSITE" id="PS51186"/>
    </source>
</evidence>
<dbReference type="InterPro" id="IPR050680">
    <property type="entry name" value="YpeA/RimI_acetyltransf"/>
</dbReference>
<keyword evidence="2 4" id="KW-0012">Acyltransferase</keyword>
<keyword evidence="1 4" id="KW-0808">Transferase</keyword>
<evidence type="ECO:0000313" key="4">
    <source>
        <dbReference type="EMBL" id="MFC6632270.1"/>
    </source>
</evidence>
<dbReference type="PROSITE" id="PS51186">
    <property type="entry name" value="GNAT"/>
    <property type="match status" value="1"/>
</dbReference>
<dbReference type="GO" id="GO:0016746">
    <property type="term" value="F:acyltransferase activity"/>
    <property type="evidence" value="ECO:0007669"/>
    <property type="project" value="UniProtKB-KW"/>
</dbReference>
<name>A0ABW1YHS4_9GAMM</name>
<dbReference type="EC" id="2.3.1.-" evidence="4"/>
<dbReference type="Pfam" id="PF00583">
    <property type="entry name" value="Acetyltransf_1"/>
    <property type="match status" value="1"/>
</dbReference>
<evidence type="ECO:0000256" key="1">
    <source>
        <dbReference type="ARBA" id="ARBA00022679"/>
    </source>
</evidence>
<evidence type="ECO:0000256" key="2">
    <source>
        <dbReference type="ARBA" id="ARBA00023315"/>
    </source>
</evidence>
<dbReference type="EMBL" id="JBHSVR010000001">
    <property type="protein sequence ID" value="MFC6632270.1"/>
    <property type="molecule type" value="Genomic_DNA"/>
</dbReference>
<proteinExistence type="predicted"/>
<comment type="caution">
    <text evidence="4">The sequence shown here is derived from an EMBL/GenBank/DDBJ whole genome shotgun (WGS) entry which is preliminary data.</text>
</comment>
<dbReference type="Gene3D" id="3.40.630.30">
    <property type="match status" value="1"/>
</dbReference>
<organism evidence="4 5">
    <name type="scientific">Microbulbifer taiwanensis</name>
    <dbReference type="NCBI Taxonomy" id="986746"/>
    <lineage>
        <taxon>Bacteria</taxon>
        <taxon>Pseudomonadati</taxon>
        <taxon>Pseudomonadota</taxon>
        <taxon>Gammaproteobacteria</taxon>
        <taxon>Cellvibrionales</taxon>
        <taxon>Microbulbiferaceae</taxon>
        <taxon>Microbulbifer</taxon>
    </lineage>
</organism>
<dbReference type="RefSeq" id="WP_193192390.1">
    <property type="nucleotide sequence ID" value="NZ_JACZFR010000028.1"/>
</dbReference>
<sequence>MSEICFRPCQPEDADAAVPLIYSSGPAAFDYVFCDRSEQQSRDFLHHAFIRGRSEFGYRQHIAAVLEDNVVAIGAVRDASQNFPFTVAALRDIFSFYSPLAAARSLTRGLRTELVIQPPKAGAGLIYHLGVAKEQRGRGIGRKLIAELLQTVRARALPVAALDVAESNPRARQLYERLGFSAKSSRQSRLQSNFGRVPDHTHMELVLSFSEQRSR</sequence>
<feature type="domain" description="N-acetyltransferase" evidence="3">
    <location>
        <begin position="4"/>
        <end position="208"/>
    </location>
</feature>
<accession>A0ABW1YHS4</accession>